<reference evidence="1" key="1">
    <citation type="journal article" date="2023" name="G3 (Bethesda)">
        <title>A reference genome for the long-term kleptoplast-retaining sea slug Elysia crispata morphotype clarki.</title>
        <authorList>
            <person name="Eastman K.E."/>
            <person name="Pendleton A.L."/>
            <person name="Shaikh M.A."/>
            <person name="Suttiyut T."/>
            <person name="Ogas R."/>
            <person name="Tomko P."/>
            <person name="Gavelis G."/>
            <person name="Widhalm J.R."/>
            <person name="Wisecaver J.H."/>
        </authorList>
    </citation>
    <scope>NUCLEOTIDE SEQUENCE</scope>
    <source>
        <strain evidence="1">ECLA1</strain>
    </source>
</reference>
<organism evidence="1 2">
    <name type="scientific">Elysia crispata</name>
    <name type="common">lettuce slug</name>
    <dbReference type="NCBI Taxonomy" id="231223"/>
    <lineage>
        <taxon>Eukaryota</taxon>
        <taxon>Metazoa</taxon>
        <taxon>Spiralia</taxon>
        <taxon>Lophotrochozoa</taxon>
        <taxon>Mollusca</taxon>
        <taxon>Gastropoda</taxon>
        <taxon>Heterobranchia</taxon>
        <taxon>Euthyneura</taxon>
        <taxon>Panpulmonata</taxon>
        <taxon>Sacoglossa</taxon>
        <taxon>Placobranchoidea</taxon>
        <taxon>Plakobranchidae</taxon>
        <taxon>Elysia</taxon>
    </lineage>
</organism>
<protein>
    <submittedName>
        <fullName evidence="1">Uncharacterized protein</fullName>
    </submittedName>
</protein>
<gene>
    <name evidence="1" type="ORF">RRG08_067315</name>
</gene>
<proteinExistence type="predicted"/>
<keyword evidence="2" id="KW-1185">Reference proteome</keyword>
<evidence type="ECO:0000313" key="1">
    <source>
        <dbReference type="EMBL" id="KAK3788432.1"/>
    </source>
</evidence>
<dbReference type="AlphaFoldDB" id="A0AAE1DZG5"/>
<comment type="caution">
    <text evidence="1">The sequence shown here is derived from an EMBL/GenBank/DDBJ whole genome shotgun (WGS) entry which is preliminary data.</text>
</comment>
<sequence length="80" mass="9129">MRFKKLTPEFRHETLVRPRSPRLPGNTLAIKCQNGRDFSTVTFDAVNFTPGVPYHDMANGMALYETAVLNSWWSELATPM</sequence>
<accession>A0AAE1DZG5</accession>
<dbReference type="Proteomes" id="UP001283361">
    <property type="component" value="Unassembled WGS sequence"/>
</dbReference>
<evidence type="ECO:0000313" key="2">
    <source>
        <dbReference type="Proteomes" id="UP001283361"/>
    </source>
</evidence>
<dbReference type="EMBL" id="JAWDGP010001760">
    <property type="protein sequence ID" value="KAK3788432.1"/>
    <property type="molecule type" value="Genomic_DNA"/>
</dbReference>
<name>A0AAE1DZG5_9GAST</name>